<reference evidence="1 2" key="1">
    <citation type="submission" date="2021-01" db="EMBL/GenBank/DDBJ databases">
        <title>Whole genome shotgun sequence of Actinoplanes couchii NBRC 106145.</title>
        <authorList>
            <person name="Komaki H."/>
            <person name="Tamura T."/>
        </authorList>
    </citation>
    <scope>NUCLEOTIDE SEQUENCE [LARGE SCALE GENOMIC DNA]</scope>
    <source>
        <strain evidence="1 2">NBRC 106145</strain>
    </source>
</reference>
<evidence type="ECO:0000313" key="2">
    <source>
        <dbReference type="Proteomes" id="UP000612282"/>
    </source>
</evidence>
<accession>A0ABQ3WZB0</accession>
<evidence type="ECO:0000313" key="1">
    <source>
        <dbReference type="EMBL" id="GID51619.1"/>
    </source>
</evidence>
<sequence length="143" mass="15797">MRSWRSDGAHFEWSATLDPKTGILSARTIRLFLPAAVEHAAEYCGRARKVYADCSAFTHGCPKELSTLPERLTYASPVLADWCSTAQMAAECVLFLLFCRFGEELLPTDDGRLAATLDFSLSHLRFVRERLGDISPGEAVRGG</sequence>
<proteinExistence type="predicted"/>
<dbReference type="Proteomes" id="UP000612282">
    <property type="component" value="Unassembled WGS sequence"/>
</dbReference>
<protein>
    <submittedName>
        <fullName evidence="1">Uncharacterized protein</fullName>
    </submittedName>
</protein>
<dbReference type="EMBL" id="BOMG01000002">
    <property type="protein sequence ID" value="GID51619.1"/>
    <property type="molecule type" value="Genomic_DNA"/>
</dbReference>
<organism evidence="1 2">
    <name type="scientific">Actinoplanes couchii</name>
    <dbReference type="NCBI Taxonomy" id="403638"/>
    <lineage>
        <taxon>Bacteria</taxon>
        <taxon>Bacillati</taxon>
        <taxon>Actinomycetota</taxon>
        <taxon>Actinomycetes</taxon>
        <taxon>Micromonosporales</taxon>
        <taxon>Micromonosporaceae</taxon>
        <taxon>Actinoplanes</taxon>
    </lineage>
</organism>
<comment type="caution">
    <text evidence="1">The sequence shown here is derived from an EMBL/GenBank/DDBJ whole genome shotgun (WGS) entry which is preliminary data.</text>
</comment>
<gene>
    <name evidence="1" type="ORF">Aco03nite_000230</name>
</gene>
<keyword evidence="2" id="KW-1185">Reference proteome</keyword>
<name>A0ABQ3WZB0_9ACTN</name>